<feature type="compositionally biased region" description="Polar residues" evidence="7">
    <location>
        <begin position="167"/>
        <end position="178"/>
    </location>
</feature>
<keyword evidence="4 6" id="KW-0804">Transcription</keyword>
<comment type="function">
    <text evidence="6">Component of the sequence-specific heterotrimeric transcription factor (NF-Y) which specifically recognizes a 5'-CCAAT-3' box motif found in the promoters of its target genes.</text>
</comment>
<evidence type="ECO:0000313" key="8">
    <source>
        <dbReference type="EMBL" id="KAF6236603.1"/>
    </source>
</evidence>
<feature type="region of interest" description="Disordered" evidence="7">
    <location>
        <begin position="131"/>
        <end position="222"/>
    </location>
</feature>
<evidence type="ECO:0000256" key="4">
    <source>
        <dbReference type="ARBA" id="ARBA00023163"/>
    </source>
</evidence>
<dbReference type="SMART" id="SM00521">
    <property type="entry name" value="CBF"/>
    <property type="match status" value="1"/>
</dbReference>
<comment type="caution">
    <text evidence="8">The sequence shown here is derived from an EMBL/GenBank/DDBJ whole genome shotgun (WGS) entry which is preliminary data.</text>
</comment>
<dbReference type="Proteomes" id="UP000578531">
    <property type="component" value="Unassembled WGS sequence"/>
</dbReference>
<accession>A0A8H6FXI4</accession>
<dbReference type="Gene3D" id="6.10.250.2430">
    <property type="match status" value="1"/>
</dbReference>
<feature type="compositionally biased region" description="Polar residues" evidence="7">
    <location>
        <begin position="303"/>
        <end position="321"/>
    </location>
</feature>
<dbReference type="GO" id="GO:0003700">
    <property type="term" value="F:DNA-binding transcription factor activity"/>
    <property type="evidence" value="ECO:0007669"/>
    <property type="project" value="UniProtKB-UniRule"/>
</dbReference>
<comment type="subcellular location">
    <subcellularLocation>
        <location evidence="1 6">Nucleus</location>
    </subcellularLocation>
</comment>
<feature type="compositionally biased region" description="Pro residues" evidence="7">
    <location>
        <begin position="188"/>
        <end position="199"/>
    </location>
</feature>
<dbReference type="PANTHER" id="PTHR12632">
    <property type="entry name" value="TRANSCRIPTION FACTOR NF-Y ALPHA-RELATED"/>
    <property type="match status" value="1"/>
</dbReference>
<dbReference type="GO" id="GO:0005634">
    <property type="term" value="C:nucleus"/>
    <property type="evidence" value="ECO:0007669"/>
    <property type="project" value="UniProtKB-SubCell"/>
</dbReference>
<name>A0A8H6FXI4_9LECA</name>
<feature type="region of interest" description="Disordered" evidence="7">
    <location>
        <begin position="245"/>
        <end position="368"/>
    </location>
</feature>
<keyword evidence="2 6" id="KW-0805">Transcription regulation</keyword>
<evidence type="ECO:0000256" key="2">
    <source>
        <dbReference type="ARBA" id="ARBA00023015"/>
    </source>
</evidence>
<dbReference type="GO" id="GO:0003677">
    <property type="term" value="F:DNA binding"/>
    <property type="evidence" value="ECO:0007669"/>
    <property type="project" value="UniProtKB-KW"/>
</dbReference>
<dbReference type="AlphaFoldDB" id="A0A8H6FXI4"/>
<gene>
    <name evidence="8" type="ORF">HO173_005384</name>
</gene>
<dbReference type="PRINTS" id="PR00616">
    <property type="entry name" value="CCAATSUBUNTB"/>
</dbReference>
<dbReference type="GeneID" id="59287048"/>
<evidence type="ECO:0000256" key="6">
    <source>
        <dbReference type="RuleBase" id="RU367155"/>
    </source>
</evidence>
<evidence type="ECO:0000256" key="7">
    <source>
        <dbReference type="SAM" id="MobiDB-lite"/>
    </source>
</evidence>
<evidence type="ECO:0000256" key="3">
    <source>
        <dbReference type="ARBA" id="ARBA00023125"/>
    </source>
</evidence>
<dbReference type="Pfam" id="PF02045">
    <property type="entry name" value="CBFB_NFYA"/>
    <property type="match status" value="1"/>
</dbReference>
<dbReference type="InterPro" id="IPR001289">
    <property type="entry name" value="NFYA"/>
</dbReference>
<feature type="compositionally biased region" description="Low complexity" evidence="7">
    <location>
        <begin position="28"/>
        <end position="48"/>
    </location>
</feature>
<keyword evidence="9" id="KW-1185">Reference proteome</keyword>
<dbReference type="RefSeq" id="XP_037165942.1">
    <property type="nucleotide sequence ID" value="XM_037307302.1"/>
</dbReference>
<dbReference type="PROSITE" id="PS51152">
    <property type="entry name" value="NFYA_HAP2_2"/>
    <property type="match status" value="1"/>
</dbReference>
<dbReference type="EMBL" id="JACCJC010000018">
    <property type="protein sequence ID" value="KAF6236603.1"/>
    <property type="molecule type" value="Genomic_DNA"/>
</dbReference>
<keyword evidence="3 6" id="KW-0238">DNA-binding</keyword>
<proteinExistence type="inferred from homology"/>
<dbReference type="OrthoDB" id="1097733at2759"/>
<protein>
    <recommendedName>
        <fullName evidence="6">Transcriptional activator HAP2</fullName>
    </recommendedName>
</protein>
<feature type="region of interest" description="Disordered" evidence="7">
    <location>
        <begin position="1"/>
        <end position="85"/>
    </location>
</feature>
<sequence length="368" mass="39945">MMDYAQPQAHSYGQHPQAPHMQAYSNAQQSPTITSPPSQPPHMQHQTQASTILPSQGHSYPTQQPPQTNHTGLNYPQSYVGQPNMHQPYNITPGQAAAMATAAASGQQSYGYPMPQTSMAGSPRMGGIAVKNERTPRSPPQVPNTMGPLPSQVSQNHRMSQGHMGHSVSSPHGQSAQTVMMGHQPPRNSVPPQMPPPPQHQHQQHHAASPEAGPTGAEEAPLYVNAKQFHRILKRRVARQKLEEALRLTSKGRKPYLHESRHKHAMRRPRGPGGRFLTAEEVSLIEKGEGGELQKYAPKVLENLNNQESDTSGPAKSSDSAGSKRKSGALDDDESTPPIKKAKVEPAKDTPSGESEEADEEDEGDDEA</sequence>
<evidence type="ECO:0000256" key="5">
    <source>
        <dbReference type="ARBA" id="ARBA00023242"/>
    </source>
</evidence>
<evidence type="ECO:0000313" key="9">
    <source>
        <dbReference type="Proteomes" id="UP000578531"/>
    </source>
</evidence>
<feature type="compositionally biased region" description="Basic residues" evidence="7">
    <location>
        <begin position="250"/>
        <end position="270"/>
    </location>
</feature>
<reference evidence="8 9" key="1">
    <citation type="journal article" date="2020" name="Genomics">
        <title>Complete, high-quality genomes from long-read metagenomic sequencing of two wolf lichen thalli reveals enigmatic genome architecture.</title>
        <authorList>
            <person name="McKenzie S.K."/>
            <person name="Walston R.F."/>
            <person name="Allen J.L."/>
        </authorList>
    </citation>
    <scope>NUCLEOTIDE SEQUENCE [LARGE SCALE GENOMIC DNA]</scope>
    <source>
        <strain evidence="8">WasteWater2</strain>
    </source>
</reference>
<keyword evidence="5 6" id="KW-0539">Nucleus</keyword>
<comment type="similarity">
    <text evidence="6">Belongs to the NFYA/HAP2 subunit family.</text>
</comment>
<organism evidence="8 9">
    <name type="scientific">Letharia columbiana</name>
    <dbReference type="NCBI Taxonomy" id="112416"/>
    <lineage>
        <taxon>Eukaryota</taxon>
        <taxon>Fungi</taxon>
        <taxon>Dikarya</taxon>
        <taxon>Ascomycota</taxon>
        <taxon>Pezizomycotina</taxon>
        <taxon>Lecanoromycetes</taxon>
        <taxon>OSLEUM clade</taxon>
        <taxon>Lecanoromycetidae</taxon>
        <taxon>Lecanorales</taxon>
        <taxon>Lecanorineae</taxon>
        <taxon>Parmeliaceae</taxon>
        <taxon>Letharia</taxon>
    </lineage>
</organism>
<feature type="compositionally biased region" description="Polar residues" evidence="7">
    <location>
        <begin position="49"/>
        <end position="85"/>
    </location>
</feature>
<comment type="subunit">
    <text evidence="6">Heterotrimer.</text>
</comment>
<evidence type="ECO:0000256" key="1">
    <source>
        <dbReference type="ARBA" id="ARBA00004123"/>
    </source>
</evidence>
<feature type="compositionally biased region" description="Acidic residues" evidence="7">
    <location>
        <begin position="354"/>
        <end position="368"/>
    </location>
</feature>